<dbReference type="SUPFAM" id="SSF49879">
    <property type="entry name" value="SMAD/FHA domain"/>
    <property type="match status" value="1"/>
</dbReference>
<reference evidence="5" key="1">
    <citation type="submission" date="2025-08" db="UniProtKB">
        <authorList>
            <consortium name="RefSeq"/>
        </authorList>
    </citation>
    <scope>IDENTIFICATION</scope>
    <source>
        <tissue evidence="5">Whole sample</tissue>
    </source>
</reference>
<dbReference type="InterPro" id="IPR013790">
    <property type="entry name" value="Dwarfin"/>
</dbReference>
<dbReference type="RefSeq" id="XP_022307533.1">
    <property type="nucleotide sequence ID" value="XM_022451825.1"/>
</dbReference>
<evidence type="ECO:0000259" key="3">
    <source>
        <dbReference type="PROSITE" id="PS51076"/>
    </source>
</evidence>
<evidence type="ECO:0000313" key="4">
    <source>
        <dbReference type="Proteomes" id="UP000694844"/>
    </source>
</evidence>
<dbReference type="SMART" id="SM00524">
    <property type="entry name" value="DWB"/>
    <property type="match status" value="1"/>
</dbReference>
<feature type="domain" description="MH2" evidence="3">
    <location>
        <begin position="33"/>
        <end position="226"/>
    </location>
</feature>
<keyword evidence="2" id="KW-0804">Transcription</keyword>
<name>A0A8B8BVZ4_CRAVI</name>
<gene>
    <name evidence="5" type="primary">LOC111113534</name>
</gene>
<dbReference type="GO" id="GO:0070411">
    <property type="term" value="F:I-SMAD binding"/>
    <property type="evidence" value="ECO:0007669"/>
    <property type="project" value="TreeGrafter"/>
</dbReference>
<dbReference type="GO" id="GO:0045944">
    <property type="term" value="P:positive regulation of transcription by RNA polymerase II"/>
    <property type="evidence" value="ECO:0007669"/>
    <property type="project" value="TreeGrafter"/>
</dbReference>
<protein>
    <submittedName>
        <fullName evidence="5">Mothers against decapentaplegic homolog 2-like</fullName>
    </submittedName>
</protein>
<dbReference type="GO" id="GO:0009653">
    <property type="term" value="P:anatomical structure morphogenesis"/>
    <property type="evidence" value="ECO:0007669"/>
    <property type="project" value="TreeGrafter"/>
</dbReference>
<sequence>MICAEQTTNFSTHDINSMSGRCKGPVSTPARCWCTITYFEMNHRVGETSGFFCPSVNIDGFTEPFDARRLCLGRLSNVNRTHTIEMARRYIGKGVELTYNGQEVSAECLSDSAIFVQSPLTNQQYGWHQSVVCKIPPRCKLKIFNNQEFASLLAQSMNQGFESVYQLIRMCSIRISFVKGWGAEYRRKTVNTTPCWIEVRLNNPLQWIDKILVQMGSPKSKCSSRT</sequence>
<dbReference type="GO" id="GO:0032924">
    <property type="term" value="P:activin receptor signaling pathway"/>
    <property type="evidence" value="ECO:0007669"/>
    <property type="project" value="TreeGrafter"/>
</dbReference>
<dbReference type="GeneID" id="111113534"/>
<dbReference type="GO" id="GO:0060395">
    <property type="term" value="P:SMAD protein signal transduction"/>
    <property type="evidence" value="ECO:0007669"/>
    <property type="project" value="TreeGrafter"/>
</dbReference>
<dbReference type="AlphaFoldDB" id="A0A8B8BVZ4"/>
<dbReference type="PROSITE" id="PS51076">
    <property type="entry name" value="MH2"/>
    <property type="match status" value="1"/>
</dbReference>
<dbReference type="Pfam" id="PF03166">
    <property type="entry name" value="MH2"/>
    <property type="match status" value="1"/>
</dbReference>
<accession>A0A8B8BVZ4</accession>
<dbReference type="KEGG" id="cvn:111113534"/>
<dbReference type="InterPro" id="IPR008984">
    <property type="entry name" value="SMAD_FHA_dom_sf"/>
</dbReference>
<dbReference type="GO" id="GO:0071144">
    <property type="term" value="C:heteromeric SMAD protein complex"/>
    <property type="evidence" value="ECO:0007669"/>
    <property type="project" value="TreeGrafter"/>
</dbReference>
<dbReference type="Proteomes" id="UP000694844">
    <property type="component" value="Chromosome 9"/>
</dbReference>
<dbReference type="InterPro" id="IPR017855">
    <property type="entry name" value="SMAD-like_dom_sf"/>
</dbReference>
<dbReference type="InterPro" id="IPR001132">
    <property type="entry name" value="SMAD_dom_Dwarfin-type"/>
</dbReference>
<evidence type="ECO:0000313" key="5">
    <source>
        <dbReference type="RefSeq" id="XP_022307533.1"/>
    </source>
</evidence>
<evidence type="ECO:0000256" key="2">
    <source>
        <dbReference type="ARBA" id="ARBA00023163"/>
    </source>
</evidence>
<dbReference type="PANTHER" id="PTHR13703:SF25">
    <property type="entry name" value="MOTHERS AGAINST DECAPENTAPLEGIC HOMOLOG"/>
    <property type="match status" value="1"/>
</dbReference>
<dbReference type="PANTHER" id="PTHR13703">
    <property type="entry name" value="SMAD"/>
    <property type="match status" value="1"/>
</dbReference>
<dbReference type="GO" id="GO:0000981">
    <property type="term" value="F:DNA-binding transcription factor activity, RNA polymerase II-specific"/>
    <property type="evidence" value="ECO:0007669"/>
    <property type="project" value="TreeGrafter"/>
</dbReference>
<dbReference type="GO" id="GO:0030154">
    <property type="term" value="P:cell differentiation"/>
    <property type="evidence" value="ECO:0007669"/>
    <property type="project" value="TreeGrafter"/>
</dbReference>
<keyword evidence="4" id="KW-1185">Reference proteome</keyword>
<dbReference type="GO" id="GO:0000978">
    <property type="term" value="F:RNA polymerase II cis-regulatory region sequence-specific DNA binding"/>
    <property type="evidence" value="ECO:0007669"/>
    <property type="project" value="TreeGrafter"/>
</dbReference>
<keyword evidence="1" id="KW-0805">Transcription regulation</keyword>
<organism evidence="4 5">
    <name type="scientific">Crassostrea virginica</name>
    <name type="common">Eastern oyster</name>
    <dbReference type="NCBI Taxonomy" id="6565"/>
    <lineage>
        <taxon>Eukaryota</taxon>
        <taxon>Metazoa</taxon>
        <taxon>Spiralia</taxon>
        <taxon>Lophotrochozoa</taxon>
        <taxon>Mollusca</taxon>
        <taxon>Bivalvia</taxon>
        <taxon>Autobranchia</taxon>
        <taxon>Pteriomorphia</taxon>
        <taxon>Ostreida</taxon>
        <taxon>Ostreoidea</taxon>
        <taxon>Ostreidae</taxon>
        <taxon>Crassostrea</taxon>
    </lineage>
</organism>
<dbReference type="OrthoDB" id="5794312at2759"/>
<proteinExistence type="predicted"/>
<dbReference type="Gene3D" id="2.60.200.10">
    <property type="match status" value="1"/>
</dbReference>
<evidence type="ECO:0000256" key="1">
    <source>
        <dbReference type="ARBA" id="ARBA00023015"/>
    </source>
</evidence>